<feature type="domain" description="POTRA" evidence="4">
    <location>
        <begin position="31"/>
        <end position="107"/>
    </location>
</feature>
<sequence length="468" mass="54345">MLVYLFSLWLSLSSCSTQALPATSIPDEPFLVIHTIHIEGNKKTNAAVIMRELDIAPGDTLPGSQIDLVLKRNKNKIFNTNLFNSVELLLQPNEFGNIDLVIQVAERWYIFPMVILELGDRNFNEWWSERGRDLRRLNYGLRIAHKNVFGNGEELRAVAQFGFTKRFDLAYTIRNLDKARKNGLGFLVSYSTNKNMAYQTEGNKLEFLNTNEVMRERFFTSVRFSRRPQFYNQHSIEGRFHYNTISDSIAKLNPDYFLHGQTRQHYFQLSYEFVNDRRDLVAYPLRGHYFEVELTRAGLLPADNFDKTSLRVNFALYSPIGRKFFWNMNIQGMTSYPSLQPYAQYRALGFGFEYLRGYERYIVDGQHFGFAKFTFKRELLSTEVSIPGFRIQQFSTIPISLYLTTFGDFGYVVDPTNNPGNSLLANKLIYSTGAGIDIVTFYNVVMRFNYAVNRLGDKGIFFNFVRDI</sequence>
<evidence type="ECO:0000256" key="2">
    <source>
        <dbReference type="ARBA" id="ARBA00023136"/>
    </source>
</evidence>
<dbReference type="Pfam" id="PF07244">
    <property type="entry name" value="POTRA"/>
    <property type="match status" value="1"/>
</dbReference>
<dbReference type="InterPro" id="IPR000184">
    <property type="entry name" value="Bac_surfAg_D15"/>
</dbReference>
<organism evidence="5 6">
    <name type="scientific">Xanthocytophaga flava</name>
    <dbReference type="NCBI Taxonomy" id="3048013"/>
    <lineage>
        <taxon>Bacteria</taxon>
        <taxon>Pseudomonadati</taxon>
        <taxon>Bacteroidota</taxon>
        <taxon>Cytophagia</taxon>
        <taxon>Cytophagales</taxon>
        <taxon>Rhodocytophagaceae</taxon>
        <taxon>Xanthocytophaga</taxon>
    </lineage>
</organism>
<accession>A0AAE3QL87</accession>
<dbReference type="RefSeq" id="WP_313975104.1">
    <property type="nucleotide sequence ID" value="NZ_JASJOS010000001.1"/>
</dbReference>
<evidence type="ECO:0000259" key="4">
    <source>
        <dbReference type="PROSITE" id="PS51779"/>
    </source>
</evidence>
<dbReference type="Gene3D" id="2.40.160.50">
    <property type="entry name" value="membrane protein fhac: a member of the omp85/tpsb transporter family"/>
    <property type="match status" value="1"/>
</dbReference>
<keyword evidence="3" id="KW-0732">Signal</keyword>
<feature type="chain" id="PRO_5042107388" evidence="3">
    <location>
        <begin position="20"/>
        <end position="468"/>
    </location>
</feature>
<dbReference type="PANTHER" id="PTHR12815:SF42">
    <property type="entry name" value="BACTERIAL SURFACE ANTIGEN (D15) DOMAIN-CONTAINING PROTEIN"/>
    <property type="match status" value="1"/>
</dbReference>
<evidence type="ECO:0000256" key="3">
    <source>
        <dbReference type="SAM" id="SignalP"/>
    </source>
</evidence>
<dbReference type="PANTHER" id="PTHR12815">
    <property type="entry name" value="SORTING AND ASSEMBLY MACHINERY SAMM50 PROTEIN FAMILY MEMBER"/>
    <property type="match status" value="1"/>
</dbReference>
<dbReference type="Gene3D" id="3.10.20.310">
    <property type="entry name" value="membrane protein fhac"/>
    <property type="match status" value="1"/>
</dbReference>
<dbReference type="AlphaFoldDB" id="A0AAE3QL87"/>
<evidence type="ECO:0000256" key="1">
    <source>
        <dbReference type="ARBA" id="ARBA00004370"/>
    </source>
</evidence>
<dbReference type="EMBL" id="JASJOS010000001">
    <property type="protein sequence ID" value="MDJ1479155.1"/>
    <property type="molecule type" value="Genomic_DNA"/>
</dbReference>
<keyword evidence="2" id="KW-0472">Membrane</keyword>
<dbReference type="GO" id="GO:0019867">
    <property type="term" value="C:outer membrane"/>
    <property type="evidence" value="ECO:0007669"/>
    <property type="project" value="InterPro"/>
</dbReference>
<comment type="caution">
    <text evidence="5">The sequence shown here is derived from an EMBL/GenBank/DDBJ whole genome shotgun (WGS) entry which is preliminary data.</text>
</comment>
<dbReference type="Pfam" id="PF01103">
    <property type="entry name" value="Omp85"/>
    <property type="match status" value="1"/>
</dbReference>
<comment type="subcellular location">
    <subcellularLocation>
        <location evidence="1">Membrane</location>
    </subcellularLocation>
</comment>
<reference evidence="5" key="1">
    <citation type="submission" date="2023-05" db="EMBL/GenBank/DDBJ databases">
        <authorList>
            <person name="Zhang X."/>
        </authorList>
    </citation>
    <scope>NUCLEOTIDE SEQUENCE</scope>
    <source>
        <strain evidence="5">YF14B1</strain>
    </source>
</reference>
<dbReference type="InterPro" id="IPR010827">
    <property type="entry name" value="BamA/TamA_POTRA"/>
</dbReference>
<feature type="signal peptide" evidence="3">
    <location>
        <begin position="1"/>
        <end position="19"/>
    </location>
</feature>
<proteinExistence type="predicted"/>
<gene>
    <name evidence="5" type="ORF">QNI16_01590</name>
</gene>
<dbReference type="Proteomes" id="UP001241110">
    <property type="component" value="Unassembled WGS sequence"/>
</dbReference>
<protein>
    <submittedName>
        <fullName evidence="5">BamA/TamA family outer membrane protein</fullName>
    </submittedName>
</protein>
<dbReference type="InterPro" id="IPR034746">
    <property type="entry name" value="POTRA"/>
</dbReference>
<evidence type="ECO:0000313" key="6">
    <source>
        <dbReference type="Proteomes" id="UP001241110"/>
    </source>
</evidence>
<dbReference type="PROSITE" id="PS51779">
    <property type="entry name" value="POTRA"/>
    <property type="match status" value="1"/>
</dbReference>
<dbReference type="InterPro" id="IPR039910">
    <property type="entry name" value="D15-like"/>
</dbReference>
<evidence type="ECO:0000313" key="5">
    <source>
        <dbReference type="EMBL" id="MDJ1479155.1"/>
    </source>
</evidence>
<name>A0AAE3QL87_9BACT</name>